<reference evidence="17" key="1">
    <citation type="submission" date="2022-11" db="UniProtKB">
        <authorList>
            <consortium name="WormBaseParasite"/>
        </authorList>
    </citation>
    <scope>IDENTIFICATION</scope>
</reference>
<keyword evidence="7" id="KW-0106">Calcium</keyword>
<evidence type="ECO:0000256" key="1">
    <source>
        <dbReference type="ARBA" id="ARBA00004479"/>
    </source>
</evidence>
<sequence>MLLYGLFLVLSVSRAAEDGKSTRGLATAVKRFSERLKNTFNEQTRFTLIEKGFVENIYGKTEASFLDFIKITDETHKKVKVLFEKKIHAVRNDTNCESYLRRIGTYNVYNMTKNLNPKKSAVHINIESYKCGNSVLRDFEWTGHGKIEEVMKQNLDEDPTILRQYIGTYSGLTRLLPAIKWEIEPPDVTFDLFDPRFRPWFVGAESAPKDILFLLDYSGSVKGQTLYLIKVTILYILTTLTPNDYFNAIWYNSQQDFVLGSHHNCTDGFLPATTRNKRMLRDYLNKIEEHDQASLPPALNMSFAQFIKSNSNDPDKINARSGGHQIIMLFTDGGLEEWPTNIVLQHLEQYPENNVRVFGYSMGFSTGRAPLEWTSCETKGDSTIIDTITDVKTQSRFHLKKLSEILALTYKDKKLEERPIIWSPSYMDTQKAGAVLSASLPILNTMENATAGFLGIAAVDLSFSQIRKIIPVHDQFYGFIIDNNGIVLFHPHLKLPVKH</sequence>
<keyword evidence="6 14" id="KW-0732">Signal</keyword>
<evidence type="ECO:0000256" key="8">
    <source>
        <dbReference type="ARBA" id="ARBA00022882"/>
    </source>
</evidence>
<dbReference type="InterPro" id="IPR002035">
    <property type="entry name" value="VWF_A"/>
</dbReference>
<dbReference type="SUPFAM" id="SSF53300">
    <property type="entry name" value="vWA-like"/>
    <property type="match status" value="1"/>
</dbReference>
<dbReference type="GO" id="GO:0005891">
    <property type="term" value="C:voltage-gated calcium channel complex"/>
    <property type="evidence" value="ECO:0007669"/>
    <property type="project" value="TreeGrafter"/>
</dbReference>
<dbReference type="GO" id="GO:0005245">
    <property type="term" value="F:voltage-gated calcium channel activity"/>
    <property type="evidence" value="ECO:0007669"/>
    <property type="project" value="TreeGrafter"/>
</dbReference>
<evidence type="ECO:0000256" key="9">
    <source>
        <dbReference type="ARBA" id="ARBA00022989"/>
    </source>
</evidence>
<evidence type="ECO:0000256" key="7">
    <source>
        <dbReference type="ARBA" id="ARBA00022837"/>
    </source>
</evidence>
<feature type="domain" description="VWFA" evidence="15">
    <location>
        <begin position="210"/>
        <end position="406"/>
    </location>
</feature>
<accession>A0A914EJA8</accession>
<dbReference type="Gene3D" id="3.40.50.410">
    <property type="entry name" value="von Willebrand factor, type A domain"/>
    <property type="match status" value="1"/>
</dbReference>
<evidence type="ECO:0000256" key="11">
    <source>
        <dbReference type="ARBA" id="ARBA00023136"/>
    </source>
</evidence>
<evidence type="ECO:0000256" key="3">
    <source>
        <dbReference type="ARBA" id="ARBA00022568"/>
    </source>
</evidence>
<evidence type="ECO:0000259" key="15">
    <source>
        <dbReference type="PROSITE" id="PS50234"/>
    </source>
</evidence>
<evidence type="ECO:0000256" key="12">
    <source>
        <dbReference type="ARBA" id="ARBA00023180"/>
    </source>
</evidence>
<evidence type="ECO:0000256" key="6">
    <source>
        <dbReference type="ARBA" id="ARBA00022729"/>
    </source>
</evidence>
<evidence type="ECO:0000256" key="4">
    <source>
        <dbReference type="ARBA" id="ARBA00022673"/>
    </source>
</evidence>
<dbReference type="PANTHER" id="PTHR10166:SF65">
    <property type="entry name" value="VWFA DOMAIN-CONTAINING PROTEIN"/>
    <property type="match status" value="1"/>
</dbReference>
<dbReference type="Pfam" id="PF00092">
    <property type="entry name" value="VWA"/>
    <property type="match status" value="1"/>
</dbReference>
<dbReference type="Gene3D" id="3.30.450.20">
    <property type="entry name" value="PAS domain"/>
    <property type="match status" value="2"/>
</dbReference>
<name>A0A914EJA8_9BILA</name>
<dbReference type="InterPro" id="IPR051173">
    <property type="entry name" value="Ca_channel_alpha-2/delta"/>
</dbReference>
<evidence type="ECO:0000256" key="13">
    <source>
        <dbReference type="ARBA" id="ARBA00023303"/>
    </source>
</evidence>
<keyword evidence="2" id="KW-0813">Transport</keyword>
<evidence type="ECO:0000313" key="17">
    <source>
        <dbReference type="WBParaSite" id="ACRNAN_scaffold880.g12697.t1"/>
    </source>
</evidence>
<dbReference type="SMART" id="SM00327">
    <property type="entry name" value="VWA"/>
    <property type="match status" value="1"/>
</dbReference>
<dbReference type="Proteomes" id="UP000887540">
    <property type="component" value="Unplaced"/>
</dbReference>
<dbReference type="InterPro" id="IPR036465">
    <property type="entry name" value="vWFA_dom_sf"/>
</dbReference>
<evidence type="ECO:0000256" key="2">
    <source>
        <dbReference type="ARBA" id="ARBA00022448"/>
    </source>
</evidence>
<dbReference type="PROSITE" id="PS50234">
    <property type="entry name" value="VWFA"/>
    <property type="match status" value="1"/>
</dbReference>
<dbReference type="AlphaFoldDB" id="A0A914EJA8"/>
<evidence type="ECO:0000256" key="10">
    <source>
        <dbReference type="ARBA" id="ARBA00023065"/>
    </source>
</evidence>
<feature type="signal peptide" evidence="14">
    <location>
        <begin position="1"/>
        <end position="15"/>
    </location>
</feature>
<keyword evidence="4" id="KW-0107">Calcium channel</keyword>
<evidence type="ECO:0000256" key="5">
    <source>
        <dbReference type="ARBA" id="ARBA00022692"/>
    </source>
</evidence>
<dbReference type="Pfam" id="PF08399">
    <property type="entry name" value="VWA_N"/>
    <property type="match status" value="1"/>
</dbReference>
<keyword evidence="10" id="KW-0406">Ion transport</keyword>
<keyword evidence="9" id="KW-1133">Transmembrane helix</keyword>
<keyword evidence="12" id="KW-0325">Glycoprotein</keyword>
<keyword evidence="13" id="KW-0407">Ion channel</keyword>
<keyword evidence="11" id="KW-0472">Membrane</keyword>
<keyword evidence="8" id="KW-0851">Voltage-gated channel</keyword>
<dbReference type="WBParaSite" id="ACRNAN_scaffold880.g12697.t1">
    <property type="protein sequence ID" value="ACRNAN_scaffold880.g12697.t1"/>
    <property type="gene ID" value="ACRNAN_scaffold880.g12697"/>
</dbReference>
<keyword evidence="16" id="KW-1185">Reference proteome</keyword>
<evidence type="ECO:0000256" key="14">
    <source>
        <dbReference type="SAM" id="SignalP"/>
    </source>
</evidence>
<organism evidence="16 17">
    <name type="scientific">Acrobeloides nanus</name>
    <dbReference type="NCBI Taxonomy" id="290746"/>
    <lineage>
        <taxon>Eukaryota</taxon>
        <taxon>Metazoa</taxon>
        <taxon>Ecdysozoa</taxon>
        <taxon>Nematoda</taxon>
        <taxon>Chromadorea</taxon>
        <taxon>Rhabditida</taxon>
        <taxon>Tylenchina</taxon>
        <taxon>Cephalobomorpha</taxon>
        <taxon>Cephaloboidea</taxon>
        <taxon>Cephalobidae</taxon>
        <taxon>Acrobeloides</taxon>
    </lineage>
</organism>
<comment type="subcellular location">
    <subcellularLocation>
        <location evidence="1">Membrane</location>
        <topology evidence="1">Single-pass type I membrane protein</topology>
    </subcellularLocation>
</comment>
<evidence type="ECO:0000313" key="16">
    <source>
        <dbReference type="Proteomes" id="UP000887540"/>
    </source>
</evidence>
<feature type="chain" id="PRO_5037563579" evidence="14">
    <location>
        <begin position="16"/>
        <end position="499"/>
    </location>
</feature>
<protein>
    <submittedName>
        <fullName evidence="17">VWFA domain-containing protein</fullName>
    </submittedName>
</protein>
<keyword evidence="3" id="KW-0109">Calcium transport</keyword>
<dbReference type="PANTHER" id="PTHR10166">
    <property type="entry name" value="VOLTAGE-DEPENDENT CALCIUM CHANNEL SUBUNIT ALPHA-2/DELTA-RELATED"/>
    <property type="match status" value="1"/>
</dbReference>
<proteinExistence type="predicted"/>
<keyword evidence="5" id="KW-0812">Transmembrane</keyword>
<dbReference type="InterPro" id="IPR013608">
    <property type="entry name" value="VWA_N"/>
</dbReference>